<proteinExistence type="predicted"/>
<dbReference type="EMBL" id="VIBQ01000009">
    <property type="protein sequence ID" value="KAB8336933.1"/>
    <property type="molecule type" value="Genomic_DNA"/>
</dbReference>
<reference evidence="4 5" key="1">
    <citation type="submission" date="2019-06" db="EMBL/GenBank/DDBJ databases">
        <title>A chromosomal-level reference genome of Carpinus fangiana (Coryloideae, Betulaceae).</title>
        <authorList>
            <person name="Yang X."/>
            <person name="Wang Z."/>
            <person name="Zhang L."/>
            <person name="Hao G."/>
            <person name="Liu J."/>
            <person name="Yang Y."/>
        </authorList>
    </citation>
    <scope>NUCLEOTIDE SEQUENCE [LARGE SCALE GENOMIC DNA]</scope>
    <source>
        <strain evidence="4">Cfa_2016G</strain>
        <tissue evidence="4">Leaf</tissue>
    </source>
</reference>
<evidence type="ECO:0000256" key="1">
    <source>
        <dbReference type="PROSITE-ProRule" id="PRU00267"/>
    </source>
</evidence>
<dbReference type="SUPFAM" id="SSF47095">
    <property type="entry name" value="HMG-box"/>
    <property type="match status" value="1"/>
</dbReference>
<feature type="compositionally biased region" description="Polar residues" evidence="2">
    <location>
        <begin position="274"/>
        <end position="287"/>
    </location>
</feature>
<feature type="compositionally biased region" description="Polar residues" evidence="2">
    <location>
        <begin position="202"/>
        <end position="211"/>
    </location>
</feature>
<feature type="domain" description="HMG box" evidence="3">
    <location>
        <begin position="52"/>
        <end position="104"/>
    </location>
</feature>
<dbReference type="AlphaFoldDB" id="A0A5N6KP50"/>
<evidence type="ECO:0000259" key="3">
    <source>
        <dbReference type="PROSITE" id="PS50118"/>
    </source>
</evidence>
<dbReference type="Gene3D" id="1.10.30.10">
    <property type="entry name" value="High mobility group box domain"/>
    <property type="match status" value="1"/>
</dbReference>
<feature type="compositionally biased region" description="Low complexity" evidence="2">
    <location>
        <begin position="294"/>
        <end position="306"/>
    </location>
</feature>
<keyword evidence="1" id="KW-0539">Nucleus</keyword>
<evidence type="ECO:0000313" key="4">
    <source>
        <dbReference type="EMBL" id="KAB8336933.1"/>
    </source>
</evidence>
<keyword evidence="1" id="KW-0238">DNA-binding</keyword>
<dbReference type="GO" id="GO:0005634">
    <property type="term" value="C:nucleus"/>
    <property type="evidence" value="ECO:0007669"/>
    <property type="project" value="UniProtKB-UniRule"/>
</dbReference>
<comment type="caution">
    <text evidence="4">The sequence shown here is derived from an EMBL/GenBank/DDBJ whole genome shotgun (WGS) entry which is preliminary data.</text>
</comment>
<evidence type="ECO:0000313" key="5">
    <source>
        <dbReference type="Proteomes" id="UP000327013"/>
    </source>
</evidence>
<feature type="region of interest" description="Disordered" evidence="2">
    <location>
        <begin position="1"/>
        <end position="68"/>
    </location>
</feature>
<sequence>MTPHRTDLGVKLGHRRRAIAESRQQSIEASPLPGDKTILGDTAGNNAPGSSREQPPGRTKRKYKRHPKVVGERWQVLATDEREGYETHASNAKEKYMNAMAEYKKTDDYAQYQQYLADFKARHSHQQPEQTSGAKKELPPVSQARLTGAADAPKRAKLETETSTETQSSLDDHTAAQRRLSAPQNHNPPPTFNTYHHDHYSKSTSPATTHYSPMPSPARHSGADGYAAQISPTSSAGRHGPFELPPYPSAIGPPDRRLASLHDIDPGGRRRTPLLSQNSSGSNTTLPPLTKELSTLSSRSSDSPHSPAGNPFQTMMKDGMPPSSRILPAPISTGVPHSGKTLEHRPLASPPSAYTPPDDPRHSSSLAALLRAGELASEADRRQQEAPNAPRPAIERAQHLCTHLRTYERGHICTIYVGSSSPTALFLPTQLSICKRGPMSDMTMKPDQECKNPNSVRTKPYSISITRYQRDAWHRFSC</sequence>
<gene>
    <name evidence="4" type="ORF">FH972_021238</name>
</gene>
<protein>
    <recommendedName>
        <fullName evidence="3">HMG box domain-containing protein</fullName>
    </recommendedName>
</protein>
<feature type="compositionally biased region" description="Polar residues" evidence="2">
    <location>
        <begin position="43"/>
        <end position="53"/>
    </location>
</feature>
<dbReference type="GO" id="GO:0003677">
    <property type="term" value="F:DNA binding"/>
    <property type="evidence" value="ECO:0007669"/>
    <property type="project" value="UniProtKB-UniRule"/>
</dbReference>
<evidence type="ECO:0000256" key="2">
    <source>
        <dbReference type="SAM" id="MobiDB-lite"/>
    </source>
</evidence>
<keyword evidence="5" id="KW-1185">Reference proteome</keyword>
<dbReference type="Proteomes" id="UP000327013">
    <property type="component" value="Unassembled WGS sequence"/>
</dbReference>
<feature type="region of interest" description="Disordered" evidence="2">
    <location>
        <begin position="121"/>
        <end position="364"/>
    </location>
</feature>
<name>A0A5N6KP50_9ROSI</name>
<feature type="compositionally biased region" description="Basic and acidic residues" evidence="2">
    <location>
        <begin position="254"/>
        <end position="268"/>
    </location>
</feature>
<dbReference type="OrthoDB" id="1919336at2759"/>
<organism evidence="4 5">
    <name type="scientific">Carpinus fangiana</name>
    <dbReference type="NCBI Taxonomy" id="176857"/>
    <lineage>
        <taxon>Eukaryota</taxon>
        <taxon>Viridiplantae</taxon>
        <taxon>Streptophyta</taxon>
        <taxon>Embryophyta</taxon>
        <taxon>Tracheophyta</taxon>
        <taxon>Spermatophyta</taxon>
        <taxon>Magnoliopsida</taxon>
        <taxon>eudicotyledons</taxon>
        <taxon>Gunneridae</taxon>
        <taxon>Pentapetalae</taxon>
        <taxon>rosids</taxon>
        <taxon>fabids</taxon>
        <taxon>Fagales</taxon>
        <taxon>Betulaceae</taxon>
        <taxon>Carpinus</taxon>
    </lineage>
</organism>
<dbReference type="InterPro" id="IPR009071">
    <property type="entry name" value="HMG_box_dom"/>
</dbReference>
<feature type="compositionally biased region" description="Basic residues" evidence="2">
    <location>
        <begin position="58"/>
        <end position="68"/>
    </location>
</feature>
<dbReference type="PROSITE" id="PS50118">
    <property type="entry name" value="HMG_BOX_2"/>
    <property type="match status" value="1"/>
</dbReference>
<accession>A0A5N6KP50</accession>
<feature type="DNA-binding region" description="HMG box" evidence="1">
    <location>
        <begin position="52"/>
        <end position="104"/>
    </location>
</feature>
<dbReference type="InterPro" id="IPR036910">
    <property type="entry name" value="HMG_box_dom_sf"/>
</dbReference>